<dbReference type="PANTHER" id="PTHR42055">
    <property type="entry name" value="YALI0E03476P"/>
    <property type="match status" value="1"/>
</dbReference>
<accession>A0A443HNG5</accession>
<dbReference type="EMBL" id="RCNU01000010">
    <property type="protein sequence ID" value="RWQ93362.1"/>
    <property type="molecule type" value="Genomic_DNA"/>
</dbReference>
<feature type="region of interest" description="Disordered" evidence="1">
    <location>
        <begin position="495"/>
        <end position="519"/>
    </location>
</feature>
<dbReference type="Proteomes" id="UP000283841">
    <property type="component" value="Unassembled WGS sequence"/>
</dbReference>
<protein>
    <submittedName>
        <fullName evidence="2">Uncharacterized protein</fullName>
    </submittedName>
</protein>
<keyword evidence="3" id="KW-1185">Reference proteome</keyword>
<dbReference type="GeneID" id="39597389"/>
<dbReference type="RefSeq" id="XP_028483007.1">
    <property type="nucleotide sequence ID" value="XM_028628112.1"/>
</dbReference>
<organism evidence="2 3">
    <name type="scientific">Byssochlamys spectabilis</name>
    <name type="common">Paecilomyces variotii</name>
    <dbReference type="NCBI Taxonomy" id="264951"/>
    <lineage>
        <taxon>Eukaryota</taxon>
        <taxon>Fungi</taxon>
        <taxon>Dikarya</taxon>
        <taxon>Ascomycota</taxon>
        <taxon>Pezizomycotina</taxon>
        <taxon>Eurotiomycetes</taxon>
        <taxon>Eurotiomycetidae</taxon>
        <taxon>Eurotiales</taxon>
        <taxon>Thermoascaceae</taxon>
        <taxon>Paecilomyces</taxon>
    </lineage>
</organism>
<comment type="caution">
    <text evidence="2">The sequence shown here is derived from an EMBL/GenBank/DDBJ whole genome shotgun (WGS) entry which is preliminary data.</text>
</comment>
<dbReference type="VEuPathDB" id="FungiDB:C8Q69DRAFT_406262"/>
<proteinExistence type="predicted"/>
<reference evidence="2 3" key="1">
    <citation type="journal article" date="2018" name="Front. Microbiol.">
        <title>Genomic and genetic insights into a cosmopolitan fungus, Paecilomyces variotii (Eurotiales).</title>
        <authorList>
            <person name="Urquhart A.S."/>
            <person name="Mondo S.J."/>
            <person name="Makela M.R."/>
            <person name="Hane J.K."/>
            <person name="Wiebenga A."/>
            <person name="He G."/>
            <person name="Mihaltcheva S."/>
            <person name="Pangilinan J."/>
            <person name="Lipzen A."/>
            <person name="Barry K."/>
            <person name="de Vries R.P."/>
            <person name="Grigoriev I.V."/>
            <person name="Idnurm A."/>
        </authorList>
    </citation>
    <scope>NUCLEOTIDE SEQUENCE [LARGE SCALE GENOMIC DNA]</scope>
    <source>
        <strain evidence="2 3">CBS 101075</strain>
    </source>
</reference>
<evidence type="ECO:0000313" key="2">
    <source>
        <dbReference type="EMBL" id="RWQ93362.1"/>
    </source>
</evidence>
<dbReference type="AlphaFoldDB" id="A0A443HNG5"/>
<gene>
    <name evidence="2" type="ORF">C8Q69DRAFT_406262</name>
</gene>
<evidence type="ECO:0000313" key="3">
    <source>
        <dbReference type="Proteomes" id="UP000283841"/>
    </source>
</evidence>
<sequence length="595" mass="66914">MIPHRTISLVAIVVFFAFLLLIFSSTPISDQSSSPVFGPAKYVPHPKLPSLSNIRFPFRPAAHRPPEQKNSTSGESSWFSDWSWLNPFSSSITLDENRSVLPPLRERPPVYTYYDNNGQNDKDEQAADSKLLLAWRRAWFAQGFRPVVLSRGEAMNNQLYEAVQRLKLDPQLEAHFFSWLAWSHMGTGILADWRCFPMAKYDDELLSYLRRGAVPTHITRFENLDSGLFAGEKTRIDEALKEAIKNANDHAKSITEIIPPDFFKVEQPSALAFYDSATITSHYPTLAEKHVDSSAAGRLALTELINSHLHNTFQNTFVSGIAVLKPFPEHTTALVEPVLLLAKALIQCPPSTLPTSCPPNRPKCVPCASAKAMPITQPSVFKNTSEIFTIGAIPHPYTLISLLKGSDDISTRYIRRETQRDQWLKEVTLDLLGTERGGPSRVVTFKEAVAGDAAVPRSLWMTVESLPAKAGEGLSPSLLDEMEWQFGFAIPRNTQAGEKKEKEKETRETKETKDGKGAVGAKDGVDREYILLDKAREVLRSKDTNRIGVRDVAEAWNLADTEAWRFVRAYRARSVVERKKWEEEEKNFVGARMEE</sequence>
<evidence type="ECO:0000256" key="1">
    <source>
        <dbReference type="SAM" id="MobiDB-lite"/>
    </source>
</evidence>
<dbReference type="PANTHER" id="PTHR42055:SF1">
    <property type="entry name" value="YALI0E03476P"/>
    <property type="match status" value="1"/>
</dbReference>
<name>A0A443HNG5_BYSSP</name>
<feature type="compositionally biased region" description="Basic and acidic residues" evidence="1">
    <location>
        <begin position="497"/>
        <end position="516"/>
    </location>
</feature>